<dbReference type="EMBL" id="JACHDN010000001">
    <property type="protein sequence ID" value="MBB5475347.1"/>
    <property type="molecule type" value="Genomic_DNA"/>
</dbReference>
<gene>
    <name evidence="2" type="ORF">HNR08_004083</name>
</gene>
<feature type="region of interest" description="Disordered" evidence="1">
    <location>
        <begin position="271"/>
        <end position="290"/>
    </location>
</feature>
<accession>A0A7W8SJK7</accession>
<evidence type="ECO:0000313" key="3">
    <source>
        <dbReference type="Proteomes" id="UP000564629"/>
    </source>
</evidence>
<organism evidence="2 3">
    <name type="scientific">Cellulomonas hominis</name>
    <dbReference type="NCBI Taxonomy" id="156981"/>
    <lineage>
        <taxon>Bacteria</taxon>
        <taxon>Bacillati</taxon>
        <taxon>Actinomycetota</taxon>
        <taxon>Actinomycetes</taxon>
        <taxon>Micrococcales</taxon>
        <taxon>Cellulomonadaceae</taxon>
        <taxon>Cellulomonas</taxon>
    </lineage>
</organism>
<reference evidence="2 3" key="1">
    <citation type="submission" date="2020-08" db="EMBL/GenBank/DDBJ databases">
        <title>Sequencing the genomes of 1000 actinobacteria strains.</title>
        <authorList>
            <person name="Klenk H.-P."/>
        </authorList>
    </citation>
    <scope>NUCLEOTIDE SEQUENCE [LARGE SCALE GENOMIC DNA]</scope>
    <source>
        <strain evidence="2 3">DSM 9581</strain>
    </source>
</reference>
<proteinExistence type="predicted"/>
<protein>
    <submittedName>
        <fullName evidence="2">Uncharacterized protein</fullName>
    </submittedName>
</protein>
<dbReference type="AlphaFoldDB" id="A0A7W8SJK7"/>
<dbReference type="RefSeq" id="WP_146840771.1">
    <property type="nucleotide sequence ID" value="NZ_BJVQ01000108.1"/>
</dbReference>
<dbReference type="Gene3D" id="3.40.50.1460">
    <property type="match status" value="1"/>
</dbReference>
<sequence>MARAMVLVGVARTGGRFPELRAVPGAVAAVRDWALAQGVPADLLLTYTDADGGAVDAGAVLAGVRGLLDRGDVEQLVLYFSGHGINTGSSEFWLLPGAPEDGGQAVNVSLTAWYAERLPVRHVVLVSDACRTAATSTQELAIQGTAVVPNLPPRGPAAAVDVFYACALGDPAYELTDPAAAGEAYRAVFTSALVAALRGDHPALVGGEDGAASGAGLVRPWPLKRALPGLVAAELTAAGAPLAVAQTPDARLSSDPDVAWLSRLVPWPPAGTDGHESLAAPGAVPPPDPGPAPLPAEVTTAADRLAVGLALAGPGPAASVRVLGDPAAQVLPGTDGAAVVALSAGGCAVLPLLPGRVTVATVEDGRLVDCALPRADAPRATAALGRRALAAASSRFGLDADDTDDDADADLDADPLAAVYRAWALHDRGRRADLAALAAPGAPGARLFDVLLLADPAAPPDRWRALLTPVPLLARGWALLPAAPDAVRARAAAFGPRLPGHWTVVAADAPRVAAALRAPEEAP</sequence>
<comment type="caution">
    <text evidence="2">The sequence shown here is derived from an EMBL/GenBank/DDBJ whole genome shotgun (WGS) entry which is preliminary data.</text>
</comment>
<evidence type="ECO:0000313" key="2">
    <source>
        <dbReference type="EMBL" id="MBB5475347.1"/>
    </source>
</evidence>
<dbReference type="OrthoDB" id="3483116at2"/>
<evidence type="ECO:0000256" key="1">
    <source>
        <dbReference type="SAM" id="MobiDB-lite"/>
    </source>
</evidence>
<dbReference type="Proteomes" id="UP000564629">
    <property type="component" value="Unassembled WGS sequence"/>
</dbReference>
<name>A0A7W8SJK7_9CELL</name>